<dbReference type="EMBL" id="CP003944">
    <property type="protein sequence ID" value="AFZ50076.1"/>
    <property type="molecule type" value="Genomic_DNA"/>
</dbReference>
<dbReference type="KEGG" id="dsl:Dacsa_1383"/>
<dbReference type="AlphaFoldDB" id="K9YT10"/>
<protein>
    <submittedName>
        <fullName evidence="1">Uncharacterized protein</fullName>
    </submittedName>
</protein>
<name>K9YT10_DACS8</name>
<evidence type="ECO:0000313" key="2">
    <source>
        <dbReference type="Proteomes" id="UP000010482"/>
    </source>
</evidence>
<gene>
    <name evidence="1" type="ORF">Dacsa_1383</name>
</gene>
<organism evidence="1 2">
    <name type="scientific">Dactylococcopsis salina (strain PCC 8305)</name>
    <name type="common">Myxobactron salinum</name>
    <dbReference type="NCBI Taxonomy" id="13035"/>
    <lineage>
        <taxon>Bacteria</taxon>
        <taxon>Bacillati</taxon>
        <taxon>Cyanobacteriota</taxon>
        <taxon>Cyanophyceae</taxon>
        <taxon>Nodosilineales</taxon>
        <taxon>Cymatolegaceae</taxon>
        <taxon>Dactylococcopsis</taxon>
    </lineage>
</organism>
<sequence>MTPPRTVRDIITPRAIPQSRYLKSLNRLGNAKVSLQKAPYSTREIQRTSINCHNSLIAPSYRHVFKLKVVPKSVRLQVAQIRKLGILEYKRKP</sequence>
<proteinExistence type="predicted"/>
<dbReference type="STRING" id="13035.Dacsa_1383"/>
<reference evidence="1" key="1">
    <citation type="submission" date="2012-04" db="EMBL/GenBank/DDBJ databases">
        <title>Finished genome of Dactylococcopsis salina PCC 8305.</title>
        <authorList>
            <consortium name="US DOE Joint Genome Institute"/>
            <person name="Gugger M."/>
            <person name="Coursin T."/>
            <person name="Rippka R."/>
            <person name="Tandeau De Marsac N."/>
            <person name="Huntemann M."/>
            <person name="Wei C.-L."/>
            <person name="Han J."/>
            <person name="Detter J.C."/>
            <person name="Han C."/>
            <person name="Tapia R."/>
            <person name="Daligault H."/>
            <person name="Chen A."/>
            <person name="Krypides N."/>
            <person name="Mavromatis K."/>
            <person name="Markowitz V."/>
            <person name="Szeto E."/>
            <person name="Ivanova N."/>
            <person name="Ovchinnikova G."/>
            <person name="Pagani I."/>
            <person name="Pati A."/>
            <person name="Goodwin L."/>
            <person name="Peters L."/>
            <person name="Pitluck S."/>
            <person name="Woyke T."/>
            <person name="Kerfeld C."/>
        </authorList>
    </citation>
    <scope>NUCLEOTIDE SEQUENCE [LARGE SCALE GENOMIC DNA]</scope>
    <source>
        <strain evidence="1">PCC 8305</strain>
    </source>
</reference>
<dbReference type="OrthoDB" id="9857864at2"/>
<keyword evidence="2" id="KW-1185">Reference proteome</keyword>
<dbReference type="RefSeq" id="WP_015229081.1">
    <property type="nucleotide sequence ID" value="NC_019780.1"/>
</dbReference>
<dbReference type="eggNOG" id="ENOG503447J">
    <property type="taxonomic scope" value="Bacteria"/>
</dbReference>
<dbReference type="Proteomes" id="UP000010482">
    <property type="component" value="Chromosome"/>
</dbReference>
<accession>K9YT10</accession>
<dbReference type="HOGENOM" id="CLU_2436726_0_0_3"/>
<evidence type="ECO:0000313" key="1">
    <source>
        <dbReference type="EMBL" id="AFZ50076.1"/>
    </source>
</evidence>